<dbReference type="GO" id="GO:0051028">
    <property type="term" value="P:mRNA transport"/>
    <property type="evidence" value="ECO:0007669"/>
    <property type="project" value="UniProtKB-KW"/>
</dbReference>
<dbReference type="PANTHER" id="PTHR12084">
    <property type="entry name" value="NUCLEAR PORE GLYCOPROTEIN P62-RELATED"/>
    <property type="match status" value="1"/>
</dbReference>
<dbReference type="GO" id="GO:0017056">
    <property type="term" value="F:structural constituent of nuclear pore"/>
    <property type="evidence" value="ECO:0007669"/>
    <property type="project" value="InterPro"/>
</dbReference>
<keyword evidence="11" id="KW-0812">Transmembrane</keyword>
<evidence type="ECO:0000256" key="8">
    <source>
        <dbReference type="ARBA" id="ARBA00023242"/>
    </source>
</evidence>
<name>A0A914PNL3_9BILA</name>
<keyword evidence="9" id="KW-0175">Coiled coil</keyword>
<dbReference type="InterPro" id="IPR007758">
    <property type="entry name" value="Nucleoporin_NSP1_C"/>
</dbReference>
<feature type="region of interest" description="Disordered" evidence="10">
    <location>
        <begin position="292"/>
        <end position="369"/>
    </location>
</feature>
<keyword evidence="8" id="KW-0539">Nucleus</keyword>
<evidence type="ECO:0000256" key="3">
    <source>
        <dbReference type="ARBA" id="ARBA00022448"/>
    </source>
</evidence>
<evidence type="ECO:0000256" key="2">
    <source>
        <dbReference type="ARBA" id="ARBA00005911"/>
    </source>
</evidence>
<dbReference type="PANTHER" id="PTHR12084:SF0">
    <property type="entry name" value="NUCLEAR PORE GLYCOPROTEIN P62"/>
    <property type="match status" value="1"/>
</dbReference>
<feature type="compositionally biased region" description="Low complexity" evidence="10">
    <location>
        <begin position="326"/>
        <end position="369"/>
    </location>
</feature>
<feature type="transmembrane region" description="Helical" evidence="11">
    <location>
        <begin position="20"/>
        <end position="40"/>
    </location>
</feature>
<feature type="region of interest" description="Disordered" evidence="10">
    <location>
        <begin position="146"/>
        <end position="203"/>
    </location>
</feature>
<feature type="compositionally biased region" description="Polar residues" evidence="10">
    <location>
        <begin position="312"/>
        <end position="322"/>
    </location>
</feature>
<feature type="coiled-coil region" evidence="9">
    <location>
        <begin position="432"/>
        <end position="459"/>
    </location>
</feature>
<dbReference type="GO" id="GO:0005543">
    <property type="term" value="F:phospholipid binding"/>
    <property type="evidence" value="ECO:0007669"/>
    <property type="project" value="TreeGrafter"/>
</dbReference>
<keyword evidence="13" id="KW-1185">Reference proteome</keyword>
<comment type="similarity">
    <text evidence="2">Belongs to the nucleoporin NSP1/NUP62 family.</text>
</comment>
<accession>A0A914PNL3</accession>
<dbReference type="Pfam" id="PF05064">
    <property type="entry name" value="Nsp1_C"/>
    <property type="match status" value="1"/>
</dbReference>
<evidence type="ECO:0000313" key="13">
    <source>
        <dbReference type="Proteomes" id="UP000887578"/>
    </source>
</evidence>
<evidence type="ECO:0000256" key="6">
    <source>
        <dbReference type="ARBA" id="ARBA00023010"/>
    </source>
</evidence>
<keyword evidence="6" id="KW-0811">Translocation</keyword>
<evidence type="ECO:0000256" key="11">
    <source>
        <dbReference type="SAM" id="Phobius"/>
    </source>
</evidence>
<evidence type="ECO:0000256" key="5">
    <source>
        <dbReference type="ARBA" id="ARBA00022927"/>
    </source>
</evidence>
<organism evidence="13 14">
    <name type="scientific">Panagrolaimus davidi</name>
    <dbReference type="NCBI Taxonomy" id="227884"/>
    <lineage>
        <taxon>Eukaryota</taxon>
        <taxon>Metazoa</taxon>
        <taxon>Ecdysozoa</taxon>
        <taxon>Nematoda</taxon>
        <taxon>Chromadorea</taxon>
        <taxon>Rhabditida</taxon>
        <taxon>Tylenchina</taxon>
        <taxon>Panagrolaimomorpha</taxon>
        <taxon>Panagrolaimoidea</taxon>
        <taxon>Panagrolaimidae</taxon>
        <taxon>Panagrolaimus</taxon>
    </lineage>
</organism>
<feature type="compositionally biased region" description="Low complexity" evidence="10">
    <location>
        <begin position="292"/>
        <end position="311"/>
    </location>
</feature>
<keyword evidence="4" id="KW-0509">mRNA transport</keyword>
<keyword evidence="7" id="KW-0906">Nuclear pore complex</keyword>
<evidence type="ECO:0000256" key="9">
    <source>
        <dbReference type="SAM" id="Coils"/>
    </source>
</evidence>
<reference evidence="14" key="1">
    <citation type="submission" date="2022-11" db="UniProtKB">
        <authorList>
            <consortium name="WormBaseParasite"/>
        </authorList>
    </citation>
    <scope>IDENTIFICATION</scope>
</reference>
<keyword evidence="3" id="KW-0813">Transport</keyword>
<evidence type="ECO:0000256" key="4">
    <source>
        <dbReference type="ARBA" id="ARBA00022816"/>
    </source>
</evidence>
<feature type="transmembrane region" description="Helical" evidence="11">
    <location>
        <begin position="60"/>
        <end position="76"/>
    </location>
</feature>
<dbReference type="Proteomes" id="UP000887578">
    <property type="component" value="Unplaced"/>
</dbReference>
<feature type="domain" description="Nucleoporin NSP1-like C-terminal" evidence="12">
    <location>
        <begin position="386"/>
        <end position="485"/>
    </location>
</feature>
<feature type="compositionally biased region" description="Low complexity" evidence="10">
    <location>
        <begin position="169"/>
        <end position="200"/>
    </location>
</feature>
<dbReference type="GO" id="GO:0006606">
    <property type="term" value="P:protein import into nucleus"/>
    <property type="evidence" value="ECO:0007669"/>
    <property type="project" value="TreeGrafter"/>
</dbReference>
<evidence type="ECO:0000256" key="7">
    <source>
        <dbReference type="ARBA" id="ARBA00023132"/>
    </source>
</evidence>
<evidence type="ECO:0000313" key="14">
    <source>
        <dbReference type="WBParaSite" id="PDA_v2.g20105.t1"/>
    </source>
</evidence>
<dbReference type="GO" id="GO:0044613">
    <property type="term" value="C:nuclear pore central transport channel"/>
    <property type="evidence" value="ECO:0007669"/>
    <property type="project" value="TreeGrafter"/>
</dbReference>
<dbReference type="AlphaFoldDB" id="A0A914PNL3"/>
<dbReference type="Gene3D" id="1.20.5.170">
    <property type="match status" value="1"/>
</dbReference>
<keyword evidence="5" id="KW-0653">Protein transport</keyword>
<proteinExistence type="inferred from homology"/>
<evidence type="ECO:0000256" key="10">
    <source>
        <dbReference type="SAM" id="MobiDB-lite"/>
    </source>
</evidence>
<dbReference type="InterPro" id="IPR026010">
    <property type="entry name" value="NSP1/NUP62"/>
</dbReference>
<keyword evidence="11" id="KW-0472">Membrane</keyword>
<protein>
    <submittedName>
        <fullName evidence="14">Nucleoporin NSP1-like C-terminal domain-containing protein</fullName>
    </submittedName>
</protein>
<evidence type="ECO:0000256" key="1">
    <source>
        <dbReference type="ARBA" id="ARBA00004567"/>
    </source>
</evidence>
<dbReference type="WBParaSite" id="PDA_v2.g20105.t1">
    <property type="protein sequence ID" value="PDA_v2.g20105.t1"/>
    <property type="gene ID" value="PDA_v2.g20105"/>
</dbReference>
<feature type="compositionally biased region" description="Low complexity" evidence="10">
    <location>
        <begin position="150"/>
        <end position="162"/>
    </location>
</feature>
<sequence length="582" mass="60361">MKAARRTEYERQKRMRTPMISITILLELLFSFCPFCIAFYTFRVFGENLSTYTGQYSQLFNSFQFILLAIIYYRAFNGIQWRKKMSLFGNNSDASKTTGFNFGGTAGGATSSASIFGNPTNVAPSTNPPSLFGNLGASSTAPKPLFGLGNPSTAAPSANPPSLFGNLGTSTTTSTAAAPPLFGSGATAQSSTTGLTGTSTPSKLNLGSSTPLFGNITPSTATSAAPASSSLTLGTPLSTQTSAAPTIGLGGTSVAPSTPVVGLGGITSASSTTSSATAPSFGLGGTSTTASATVPSTTGLTLGTPLSSSTPKQTLTTSTPLFGNNAATSTTAQPASTGLSLGGSTTTAAPTSSTSLFGGGTTSTATPSSTGLTLGGSSAAASATTTVSATALQSMSFADFNGILARLTDEFESLNQQFVEDVRFLNDFDKVLRDNHNKIAAANEELSEIENDTSKCANESECISAQLKDISNLVTTLEKQLKINDLNDTLGDISKNSDVKRQHIMQMYLATDAQMIQLEEDVEGLSQQVDAIAKVTGPDQSNSPETFDDIRQILGNQMDQLIYVDKQSEELNKRLNDIKVKL</sequence>
<evidence type="ECO:0000259" key="12">
    <source>
        <dbReference type="Pfam" id="PF05064"/>
    </source>
</evidence>
<keyword evidence="11" id="KW-1133">Transmembrane helix</keyword>
<dbReference type="GO" id="GO:0006405">
    <property type="term" value="P:RNA export from nucleus"/>
    <property type="evidence" value="ECO:0007669"/>
    <property type="project" value="TreeGrafter"/>
</dbReference>
<comment type="subcellular location">
    <subcellularLocation>
        <location evidence="1">Nucleus</location>
        <location evidence="1">Nuclear pore complex</location>
    </subcellularLocation>
</comment>